<gene>
    <name evidence="9" type="ORF">UFOPK3610_00647</name>
</gene>
<keyword evidence="4" id="KW-0547">Nucleotide-binding</keyword>
<dbReference type="PANTHER" id="PTHR43071">
    <property type="entry name" value="2-AMINO-4-HYDROXY-6-HYDROXYMETHYLDIHYDROPTERIDINE PYROPHOSPHOKINASE"/>
    <property type="match status" value="1"/>
</dbReference>
<dbReference type="EC" id="2.7.6.3" evidence="2"/>
<dbReference type="InterPro" id="IPR000550">
    <property type="entry name" value="Hppk"/>
</dbReference>
<sequence>MNPFVVSVGANLGDRAAALQGALDGLMATPGVTVTAVSRVYETDPVGGPEQPAYLNAVVAGETTLKPHELLTCAQAIESDWHRTREVRWGPRTLDIDIITMGTAKVTSEVLTLPHPRAHERAFVCRPLLDVDPSARIGDQSVADLVSTLSMDGVRPTDLALDAGWLEP</sequence>
<dbReference type="AlphaFoldDB" id="A0A6J7GZU0"/>
<keyword evidence="5" id="KW-0418">Kinase</keyword>
<dbReference type="GO" id="GO:0046654">
    <property type="term" value="P:tetrahydrofolate biosynthetic process"/>
    <property type="evidence" value="ECO:0007669"/>
    <property type="project" value="UniProtKB-UniPathway"/>
</dbReference>
<evidence type="ECO:0000259" key="8">
    <source>
        <dbReference type="PROSITE" id="PS00794"/>
    </source>
</evidence>
<dbReference type="GO" id="GO:0003848">
    <property type="term" value="F:2-amino-4-hydroxy-6-hydroxymethyldihydropteridine diphosphokinase activity"/>
    <property type="evidence" value="ECO:0007669"/>
    <property type="project" value="UniProtKB-EC"/>
</dbReference>
<feature type="domain" description="7,8-dihydro-6-hydroxymethylpterin-pyrophosphokinase" evidence="8">
    <location>
        <begin position="88"/>
        <end position="99"/>
    </location>
</feature>
<evidence type="ECO:0000256" key="4">
    <source>
        <dbReference type="ARBA" id="ARBA00022741"/>
    </source>
</evidence>
<accession>A0A6J7GZU0</accession>
<dbReference type="Pfam" id="PF01288">
    <property type="entry name" value="HPPK"/>
    <property type="match status" value="1"/>
</dbReference>
<evidence type="ECO:0000256" key="2">
    <source>
        <dbReference type="ARBA" id="ARBA00013253"/>
    </source>
</evidence>
<protein>
    <recommendedName>
        <fullName evidence="2">2-amino-4-hydroxy-6-hydroxymethyldihydropteridine diphosphokinase</fullName>
        <ecNumber evidence="2">2.7.6.3</ecNumber>
    </recommendedName>
</protein>
<comment type="pathway">
    <text evidence="1">Cofactor biosynthesis; tetrahydrofolate biosynthesis; 2-amino-4-hydroxy-6-hydroxymethyl-7,8-dihydropteridine diphosphate from 7,8-dihydroneopterin triphosphate: step 4/4.</text>
</comment>
<evidence type="ECO:0000256" key="7">
    <source>
        <dbReference type="ARBA" id="ARBA00022909"/>
    </source>
</evidence>
<keyword evidence="7" id="KW-0289">Folate biosynthesis</keyword>
<dbReference type="InterPro" id="IPR035907">
    <property type="entry name" value="Hppk_sf"/>
</dbReference>
<dbReference type="GO" id="GO:0016301">
    <property type="term" value="F:kinase activity"/>
    <property type="evidence" value="ECO:0007669"/>
    <property type="project" value="UniProtKB-KW"/>
</dbReference>
<evidence type="ECO:0000256" key="3">
    <source>
        <dbReference type="ARBA" id="ARBA00022679"/>
    </source>
</evidence>
<proteinExistence type="predicted"/>
<dbReference type="EMBL" id="CAFBMR010000016">
    <property type="protein sequence ID" value="CAB4908969.1"/>
    <property type="molecule type" value="Genomic_DNA"/>
</dbReference>
<evidence type="ECO:0000256" key="5">
    <source>
        <dbReference type="ARBA" id="ARBA00022777"/>
    </source>
</evidence>
<dbReference type="SUPFAM" id="SSF55083">
    <property type="entry name" value="6-hydroxymethyl-7,8-dihydropterin pyrophosphokinase, HPPK"/>
    <property type="match status" value="1"/>
</dbReference>
<dbReference type="PANTHER" id="PTHR43071:SF1">
    <property type="entry name" value="2-AMINO-4-HYDROXY-6-HYDROXYMETHYLDIHYDROPTERIDINE PYROPHOSPHOKINASE"/>
    <property type="match status" value="1"/>
</dbReference>
<evidence type="ECO:0000313" key="9">
    <source>
        <dbReference type="EMBL" id="CAB4908969.1"/>
    </source>
</evidence>
<dbReference type="GO" id="GO:0005524">
    <property type="term" value="F:ATP binding"/>
    <property type="evidence" value="ECO:0007669"/>
    <property type="project" value="UniProtKB-KW"/>
</dbReference>
<organism evidence="9">
    <name type="scientific">freshwater metagenome</name>
    <dbReference type="NCBI Taxonomy" id="449393"/>
    <lineage>
        <taxon>unclassified sequences</taxon>
        <taxon>metagenomes</taxon>
        <taxon>ecological metagenomes</taxon>
    </lineage>
</organism>
<name>A0A6J7GZU0_9ZZZZ</name>
<dbReference type="PROSITE" id="PS00794">
    <property type="entry name" value="HPPK"/>
    <property type="match status" value="1"/>
</dbReference>
<reference evidence="9" key="1">
    <citation type="submission" date="2020-05" db="EMBL/GenBank/DDBJ databases">
        <authorList>
            <person name="Chiriac C."/>
            <person name="Salcher M."/>
            <person name="Ghai R."/>
            <person name="Kavagutti S V."/>
        </authorList>
    </citation>
    <scope>NUCLEOTIDE SEQUENCE</scope>
</reference>
<dbReference type="NCBIfam" id="TIGR01498">
    <property type="entry name" value="folK"/>
    <property type="match status" value="1"/>
</dbReference>
<dbReference type="UniPathway" id="UPA00077">
    <property type="reaction ID" value="UER00155"/>
</dbReference>
<keyword evidence="6" id="KW-0067">ATP-binding</keyword>
<evidence type="ECO:0000256" key="6">
    <source>
        <dbReference type="ARBA" id="ARBA00022840"/>
    </source>
</evidence>
<evidence type="ECO:0000256" key="1">
    <source>
        <dbReference type="ARBA" id="ARBA00005051"/>
    </source>
</evidence>
<dbReference type="Gene3D" id="3.30.70.560">
    <property type="entry name" value="7,8-Dihydro-6-hydroxymethylpterin-pyrophosphokinase HPPK"/>
    <property type="match status" value="1"/>
</dbReference>
<dbReference type="GO" id="GO:0046656">
    <property type="term" value="P:folic acid biosynthetic process"/>
    <property type="evidence" value="ECO:0007669"/>
    <property type="project" value="UniProtKB-KW"/>
</dbReference>
<dbReference type="CDD" id="cd00483">
    <property type="entry name" value="HPPK"/>
    <property type="match status" value="1"/>
</dbReference>
<keyword evidence="3" id="KW-0808">Transferase</keyword>